<feature type="domain" description="PepSY" evidence="3">
    <location>
        <begin position="105"/>
        <end position="159"/>
    </location>
</feature>
<comment type="caution">
    <text evidence="4">The sequence shown here is derived from an EMBL/GenBank/DDBJ whole genome shotgun (WGS) entry which is preliminary data.</text>
</comment>
<keyword evidence="5" id="KW-1185">Reference proteome</keyword>
<evidence type="ECO:0000313" key="4">
    <source>
        <dbReference type="EMBL" id="MFF3338613.1"/>
    </source>
</evidence>
<keyword evidence="2" id="KW-0732">Signal</keyword>
<feature type="chain" id="PRO_5046520040" evidence="2">
    <location>
        <begin position="24"/>
        <end position="174"/>
    </location>
</feature>
<feature type="signal peptide" evidence="2">
    <location>
        <begin position="1"/>
        <end position="23"/>
    </location>
</feature>
<evidence type="ECO:0000313" key="5">
    <source>
        <dbReference type="Proteomes" id="UP001601976"/>
    </source>
</evidence>
<protein>
    <submittedName>
        <fullName evidence="4">PepSY domain-containing protein</fullName>
    </submittedName>
</protein>
<reference evidence="4 5" key="1">
    <citation type="submission" date="2024-10" db="EMBL/GenBank/DDBJ databases">
        <title>The Natural Products Discovery Center: Release of the First 8490 Sequenced Strains for Exploring Actinobacteria Biosynthetic Diversity.</title>
        <authorList>
            <person name="Kalkreuter E."/>
            <person name="Kautsar S.A."/>
            <person name="Yang D."/>
            <person name="Bader C.D."/>
            <person name="Teijaro C.N."/>
            <person name="Fluegel L."/>
            <person name="Davis C.M."/>
            <person name="Simpson J.R."/>
            <person name="Lauterbach L."/>
            <person name="Steele A.D."/>
            <person name="Gui C."/>
            <person name="Meng S."/>
            <person name="Li G."/>
            <person name="Viehrig K."/>
            <person name="Ye F."/>
            <person name="Su P."/>
            <person name="Kiefer A.F."/>
            <person name="Nichols A."/>
            <person name="Cepeda A.J."/>
            <person name="Yan W."/>
            <person name="Fan B."/>
            <person name="Jiang Y."/>
            <person name="Adhikari A."/>
            <person name="Zheng C.-J."/>
            <person name="Schuster L."/>
            <person name="Cowan T.M."/>
            <person name="Smanski M.J."/>
            <person name="Chevrette M.G."/>
            <person name="De Carvalho L.P.S."/>
            <person name="Shen B."/>
        </authorList>
    </citation>
    <scope>NUCLEOTIDE SEQUENCE [LARGE SCALE GENOMIC DNA]</scope>
    <source>
        <strain evidence="4 5">NPDC003029</strain>
    </source>
</reference>
<proteinExistence type="predicted"/>
<dbReference type="InterPro" id="IPR025711">
    <property type="entry name" value="PepSY"/>
</dbReference>
<dbReference type="Gene3D" id="3.10.450.40">
    <property type="match status" value="2"/>
</dbReference>
<dbReference type="Pfam" id="PF03413">
    <property type="entry name" value="PepSY"/>
    <property type="match status" value="2"/>
</dbReference>
<feature type="region of interest" description="Disordered" evidence="1">
    <location>
        <begin position="139"/>
        <end position="174"/>
    </location>
</feature>
<evidence type="ECO:0000256" key="2">
    <source>
        <dbReference type="SAM" id="SignalP"/>
    </source>
</evidence>
<gene>
    <name evidence="4" type="ORF">ACFYWW_07720</name>
</gene>
<evidence type="ECO:0000259" key="3">
    <source>
        <dbReference type="Pfam" id="PF03413"/>
    </source>
</evidence>
<dbReference type="EMBL" id="JBIAPK010000002">
    <property type="protein sequence ID" value="MFF3338613.1"/>
    <property type="molecule type" value="Genomic_DNA"/>
</dbReference>
<dbReference type="Proteomes" id="UP001601976">
    <property type="component" value="Unassembled WGS sequence"/>
</dbReference>
<accession>A0ABW6RC76</accession>
<dbReference type="RefSeq" id="WP_355723327.1">
    <property type="nucleotide sequence ID" value="NZ_JBEXNP010000014.1"/>
</dbReference>
<evidence type="ECO:0000256" key="1">
    <source>
        <dbReference type="SAM" id="MobiDB-lite"/>
    </source>
</evidence>
<feature type="compositionally biased region" description="Acidic residues" evidence="1">
    <location>
        <begin position="162"/>
        <end position="174"/>
    </location>
</feature>
<sequence>MKRKLVIATAVTALLIGGGTATAFATSDAPTTSAVTLDEATAAAVKSTPGKVTGAELDDDRPTWEIDVYGKDAKWHDVDVDAKTAKVQGTHTEDDEDDRAPKDTKVTMSEAAKAALKAQPGTLTSIDLDDDGTWEAEVQAKDGKEHELTVNATTAKVTADQPDTDDADDDNDSD</sequence>
<feature type="compositionally biased region" description="Basic and acidic residues" evidence="1">
    <location>
        <begin position="139"/>
        <end position="148"/>
    </location>
</feature>
<feature type="domain" description="PepSY" evidence="3">
    <location>
        <begin position="35"/>
        <end position="90"/>
    </location>
</feature>
<name>A0ABW6RC76_9ACTN</name>
<organism evidence="4 5">
    <name type="scientific">Streptomyces flavidovirens</name>
    <dbReference type="NCBI Taxonomy" id="67298"/>
    <lineage>
        <taxon>Bacteria</taxon>
        <taxon>Bacillati</taxon>
        <taxon>Actinomycetota</taxon>
        <taxon>Actinomycetes</taxon>
        <taxon>Kitasatosporales</taxon>
        <taxon>Streptomycetaceae</taxon>
        <taxon>Streptomyces</taxon>
    </lineage>
</organism>